<dbReference type="Pfam" id="PF24681">
    <property type="entry name" value="Kelch_KLHDC2_KLHL20_DRC7"/>
    <property type="match status" value="1"/>
</dbReference>
<dbReference type="SUPFAM" id="SSF117281">
    <property type="entry name" value="Kelch motif"/>
    <property type="match status" value="1"/>
</dbReference>
<feature type="region of interest" description="Disordered" evidence="1">
    <location>
        <begin position="644"/>
        <end position="663"/>
    </location>
</feature>
<feature type="region of interest" description="Disordered" evidence="1">
    <location>
        <begin position="789"/>
        <end position="816"/>
    </location>
</feature>
<feature type="region of interest" description="Disordered" evidence="1">
    <location>
        <begin position="1"/>
        <end position="54"/>
    </location>
</feature>
<feature type="compositionally biased region" description="Acidic residues" evidence="1">
    <location>
        <begin position="475"/>
        <end position="484"/>
    </location>
</feature>
<feature type="compositionally biased region" description="Acidic residues" evidence="1">
    <location>
        <begin position="426"/>
        <end position="444"/>
    </location>
</feature>
<feature type="region of interest" description="Disordered" evidence="1">
    <location>
        <begin position="474"/>
        <end position="519"/>
    </location>
</feature>
<dbReference type="InterPro" id="IPR015915">
    <property type="entry name" value="Kelch-typ_b-propeller"/>
</dbReference>
<dbReference type="PANTHER" id="PTHR46063">
    <property type="entry name" value="KELCH DOMAIN-CONTAINING PROTEIN"/>
    <property type="match status" value="1"/>
</dbReference>
<organism evidence="3">
    <name type="scientific">Chaetoceros debilis</name>
    <dbReference type="NCBI Taxonomy" id="122233"/>
    <lineage>
        <taxon>Eukaryota</taxon>
        <taxon>Sar</taxon>
        <taxon>Stramenopiles</taxon>
        <taxon>Ochrophyta</taxon>
        <taxon>Bacillariophyta</taxon>
        <taxon>Coscinodiscophyceae</taxon>
        <taxon>Chaetocerotophycidae</taxon>
        <taxon>Chaetocerotales</taxon>
        <taxon>Chaetocerotaceae</taxon>
        <taxon>Chaetoceros</taxon>
    </lineage>
</organism>
<feature type="region of interest" description="Disordered" evidence="1">
    <location>
        <begin position="412"/>
        <end position="451"/>
    </location>
</feature>
<dbReference type="PANTHER" id="PTHR46063:SF1">
    <property type="entry name" value="KELCH DOMAIN-CONTAINING PROTEIN 4"/>
    <property type="match status" value="1"/>
</dbReference>
<evidence type="ECO:0000313" key="3">
    <source>
        <dbReference type="EMBL" id="CAE0473733.1"/>
    </source>
</evidence>
<dbReference type="Gene3D" id="2.120.10.80">
    <property type="entry name" value="Kelch-type beta propeller"/>
    <property type="match status" value="1"/>
</dbReference>
<feature type="compositionally biased region" description="Basic residues" evidence="1">
    <location>
        <begin position="801"/>
        <end position="816"/>
    </location>
</feature>
<evidence type="ECO:0000256" key="1">
    <source>
        <dbReference type="SAM" id="MobiDB-lite"/>
    </source>
</evidence>
<dbReference type="EMBL" id="HBIO01024198">
    <property type="protein sequence ID" value="CAE0473733.1"/>
    <property type="molecule type" value="Transcribed_RNA"/>
</dbReference>
<dbReference type="InterPro" id="IPR025183">
    <property type="entry name" value="DUF4110"/>
</dbReference>
<feature type="compositionally biased region" description="Basic and acidic residues" evidence="1">
    <location>
        <begin position="789"/>
        <end position="800"/>
    </location>
</feature>
<dbReference type="InterPro" id="IPR052588">
    <property type="entry name" value="Kelch_domain_protein"/>
</dbReference>
<evidence type="ECO:0000259" key="2">
    <source>
        <dbReference type="Pfam" id="PF13422"/>
    </source>
</evidence>
<sequence>MAKKGKKKDPEKKFALQAAKESKQNKKAQKRLQKESRRNAAAAGNEESGAAAGEDDDNLDALLEAYQKQNVDLATPLIEVLGAAENEGALLNNSSPFPYPPRGNFTLTVASSDVYMYGGEYFNGIENIVFEELLCWSPDAKSVDCTDVKDSNDSHSRGLWKRITSPQPRPPARCSHTTVFYNNALYVFGGELASADNYHHYRDLWRFDLKTNMWKELKPRNKGGPSSRSGHRALVWRHYMIIYGGFYEALREAPRWFNDLHVYDFSTNSWIECSYSKLATIPPERSAFNFGIALGSDVAFMSGGYSKLKNPEPGTKAEGLVHTDCWALHLKGLESGKNPTWERISRKGEYPSQRSGTACTMWKNKMLVFGGVDDEESENHKVKSVFYDDLFAFDTERKRWFRLNLKKKASERRRRRKVDDTVPTAIEEENNEDTSDSDEEEIEGEATSNGWDVDKLRSNMFAFIDGDGNIVFERIEEEDEDDDKDKDKEKDDDKEESTSTTVLDSGYEADSGGAASNCEDQNTKIKAESISSVGNEALAAMVAPGPAVTVPSIGRSEVMSLRDDGFPEAVSRTAPLPRIKAQIVVRGNSLILYGGILEVGDREVTLDDVWSLELQKREEWICIHEGSMHKQVWKGVASDDEKSYISTDAGTGGNESDDDDDDDFSEFYDIVDDNLLDTEAREAAKAAHKAAKKAAKKETKKGIREEVKLLNEKLTMDEPESAPRLGEELADFYARSTQYWGTKYIDSIASSTSNCEELSSKELKREGFNLAKQHFEELKPVLDRLAEIEISQKGDDDRKEKKAVKKDKKKKKDKRK</sequence>
<name>A0A7S3QD68_9STRA</name>
<accession>A0A7S3QD68</accession>
<feature type="compositionally biased region" description="Basic and acidic residues" evidence="1">
    <location>
        <begin position="8"/>
        <end position="24"/>
    </location>
</feature>
<dbReference type="AlphaFoldDB" id="A0A7S3QD68"/>
<protein>
    <recommendedName>
        <fullName evidence="2">DUF4110 domain-containing protein</fullName>
    </recommendedName>
</protein>
<feature type="compositionally biased region" description="Low complexity" evidence="1">
    <location>
        <begin position="39"/>
        <end position="52"/>
    </location>
</feature>
<dbReference type="Pfam" id="PF13422">
    <property type="entry name" value="DUF4110"/>
    <property type="match status" value="1"/>
</dbReference>
<proteinExistence type="predicted"/>
<feature type="domain" description="DUF4110" evidence="2">
    <location>
        <begin position="716"/>
        <end position="811"/>
    </location>
</feature>
<reference evidence="3" key="1">
    <citation type="submission" date="2021-01" db="EMBL/GenBank/DDBJ databases">
        <authorList>
            <person name="Corre E."/>
            <person name="Pelletier E."/>
            <person name="Niang G."/>
            <person name="Scheremetjew M."/>
            <person name="Finn R."/>
            <person name="Kale V."/>
            <person name="Holt S."/>
            <person name="Cochrane G."/>
            <person name="Meng A."/>
            <person name="Brown T."/>
            <person name="Cohen L."/>
        </authorList>
    </citation>
    <scope>NUCLEOTIDE SEQUENCE</scope>
    <source>
        <strain evidence="3">MM31A-1</strain>
    </source>
</reference>
<gene>
    <name evidence="3" type="ORF">CDEB00056_LOCUS18586</name>
</gene>